<dbReference type="InterPro" id="IPR036781">
    <property type="entry name" value="Smr_assoc-like_sf"/>
</dbReference>
<evidence type="ECO:0000259" key="1">
    <source>
        <dbReference type="PROSITE" id="PS50828"/>
    </source>
</evidence>
<keyword evidence="3" id="KW-1185">Reference proteome</keyword>
<name>A0A1G5WDI6_9BACT</name>
<organism evidence="2 3">
    <name type="scientific">Algoriphagus alkaliphilus</name>
    <dbReference type="NCBI Taxonomy" id="279824"/>
    <lineage>
        <taxon>Bacteria</taxon>
        <taxon>Pseudomonadati</taxon>
        <taxon>Bacteroidota</taxon>
        <taxon>Cytophagia</taxon>
        <taxon>Cytophagales</taxon>
        <taxon>Cyclobacteriaceae</taxon>
        <taxon>Algoriphagus</taxon>
    </lineage>
</organism>
<evidence type="ECO:0000313" key="3">
    <source>
        <dbReference type="Proteomes" id="UP000198756"/>
    </source>
</evidence>
<dbReference type="Gene3D" id="2.60.40.1600">
    <property type="entry name" value="Smr-associated-like"/>
    <property type="match status" value="1"/>
</dbReference>
<sequence length="316" mass="35846">MNIGDKVRLLHGTEEGIIRKISSSGRLEIEIEDGFLIPAMKSEVVIVAEAEKNYFGENAGVTKETEAPLSISAPKDQGLYLAFLPINDQNLSLYLINDSHQPYLAHSSEVYGSNHRTLFAGTLNPGESKKIDDRLMKEMNEWPAFLIRFIPIQNRLEKAIPAFERQLKMKATQFFKHLSKAPILGKSVYLFAMEQTTKELDIRSLNAELNQITPKPEQTKALKPARSIDLHIEELHSDPDKLNNSEKMRLQLEAFEKNLNQALASGMDEITFIHGLGNGVLRKEIHKRLSQLGNIKYFQDTQKDQWGYGATLVRIF</sequence>
<dbReference type="Gene3D" id="3.30.1370.110">
    <property type="match status" value="1"/>
</dbReference>
<dbReference type="STRING" id="279824.SAMN03080617_01054"/>
<dbReference type="InterPro" id="IPR036063">
    <property type="entry name" value="Smr_dom_sf"/>
</dbReference>
<gene>
    <name evidence="2" type="ORF">SAMN03080617_01054</name>
</gene>
<feature type="domain" description="Smr" evidence="1">
    <location>
        <begin position="252"/>
        <end position="316"/>
    </location>
</feature>
<evidence type="ECO:0000313" key="2">
    <source>
        <dbReference type="EMBL" id="SDA56178.1"/>
    </source>
</evidence>
<dbReference type="OrthoDB" id="1524810at2"/>
<dbReference type="RefSeq" id="WP_092728897.1">
    <property type="nucleotide sequence ID" value="NZ_FMXE01000006.1"/>
</dbReference>
<dbReference type="Pfam" id="PF01713">
    <property type="entry name" value="Smr"/>
    <property type="match status" value="1"/>
</dbReference>
<dbReference type="Proteomes" id="UP000198756">
    <property type="component" value="Unassembled WGS sequence"/>
</dbReference>
<proteinExistence type="predicted"/>
<dbReference type="EMBL" id="FMXE01000006">
    <property type="protein sequence ID" value="SDA56178.1"/>
    <property type="molecule type" value="Genomic_DNA"/>
</dbReference>
<accession>A0A1G5WDI6</accession>
<dbReference type="SUPFAM" id="SSF158949">
    <property type="entry name" value="Smr-associated domain-like"/>
    <property type="match status" value="1"/>
</dbReference>
<dbReference type="PROSITE" id="PS50828">
    <property type="entry name" value="SMR"/>
    <property type="match status" value="1"/>
</dbReference>
<reference evidence="3" key="1">
    <citation type="submission" date="2016-10" db="EMBL/GenBank/DDBJ databases">
        <authorList>
            <person name="Varghese N."/>
            <person name="Submissions S."/>
        </authorList>
    </citation>
    <scope>NUCLEOTIDE SEQUENCE [LARGE SCALE GENOMIC DNA]</scope>
    <source>
        <strain evidence="3">DSM 22703</strain>
    </source>
</reference>
<dbReference type="InterPro" id="IPR002625">
    <property type="entry name" value="Smr_dom"/>
</dbReference>
<dbReference type="AlphaFoldDB" id="A0A1G5WDI6"/>
<protein>
    <recommendedName>
        <fullName evidence="1">Smr domain-containing protein</fullName>
    </recommendedName>
</protein>